<evidence type="ECO:0000256" key="4">
    <source>
        <dbReference type="ARBA" id="ARBA00022729"/>
    </source>
</evidence>
<proteinExistence type="predicted"/>
<dbReference type="Gene3D" id="1.10.510.10">
    <property type="entry name" value="Transferase(Phosphotransferase) domain 1"/>
    <property type="match status" value="1"/>
</dbReference>
<dbReference type="EMBL" id="AMZH03000259">
    <property type="protein sequence ID" value="RRT84644.1"/>
    <property type="molecule type" value="Genomic_DNA"/>
</dbReference>
<keyword evidence="6" id="KW-1133">Transmembrane helix</keyword>
<sequence length="152" mass="16850">MELLTGMMALDEERPEESHYLASWFCQMKTDKEKLRSIIDPSIAITDETFESVLIIADLAGHCAARDPHQRPEMGHAVNVLASLVEKWMPINDDQEEYLGIDFHQPLLQMVKGWQAADGTADVCSVSLNDSKGSIPARPAGFAESFKSSDGR</sequence>
<evidence type="ECO:0000256" key="3">
    <source>
        <dbReference type="ARBA" id="ARBA00022692"/>
    </source>
</evidence>
<dbReference type="GO" id="GO:0016020">
    <property type="term" value="C:membrane"/>
    <property type="evidence" value="ECO:0007669"/>
    <property type="project" value="UniProtKB-SubCell"/>
</dbReference>
<dbReference type="PANTHER" id="PTHR47986:SF1">
    <property type="entry name" value="OS04G0685900 PROTEIN"/>
    <property type="match status" value="1"/>
</dbReference>
<organism evidence="10 11">
    <name type="scientific">Ensete ventricosum</name>
    <name type="common">Abyssinian banana</name>
    <name type="synonym">Musa ensete</name>
    <dbReference type="NCBI Taxonomy" id="4639"/>
    <lineage>
        <taxon>Eukaryota</taxon>
        <taxon>Viridiplantae</taxon>
        <taxon>Streptophyta</taxon>
        <taxon>Embryophyta</taxon>
        <taxon>Tracheophyta</taxon>
        <taxon>Spermatophyta</taxon>
        <taxon>Magnoliopsida</taxon>
        <taxon>Liliopsida</taxon>
        <taxon>Zingiberales</taxon>
        <taxon>Musaceae</taxon>
        <taxon>Ensete</taxon>
    </lineage>
</organism>
<keyword evidence="3" id="KW-0812">Transmembrane</keyword>
<keyword evidence="8" id="KW-0675">Receptor</keyword>
<comment type="caution">
    <text evidence="10">The sequence shown here is derived from an EMBL/GenBank/DDBJ whole genome shotgun (WGS) entry which is preliminary data.</text>
</comment>
<evidence type="ECO:0008006" key="12">
    <source>
        <dbReference type="Google" id="ProtNLM"/>
    </source>
</evidence>
<accession>A0A427B847</accession>
<keyword evidence="2" id="KW-0433">Leucine-rich repeat</keyword>
<keyword evidence="9" id="KW-0325">Glycoprotein</keyword>
<evidence type="ECO:0000256" key="7">
    <source>
        <dbReference type="ARBA" id="ARBA00023136"/>
    </source>
</evidence>
<protein>
    <recommendedName>
        <fullName evidence="12">Serine-threonine/tyrosine-protein kinase catalytic domain-containing protein</fullName>
    </recommendedName>
</protein>
<name>A0A427B847_ENSVE</name>
<dbReference type="InterPro" id="IPR052422">
    <property type="entry name" value="Auxin_Ser/Thr_Kinase"/>
</dbReference>
<keyword evidence="7" id="KW-0472">Membrane</keyword>
<comment type="subcellular location">
    <subcellularLocation>
        <location evidence="1">Membrane</location>
        <topology evidence="1">Single-pass membrane protein</topology>
    </subcellularLocation>
</comment>
<evidence type="ECO:0000256" key="2">
    <source>
        <dbReference type="ARBA" id="ARBA00022614"/>
    </source>
</evidence>
<evidence type="ECO:0000256" key="5">
    <source>
        <dbReference type="ARBA" id="ARBA00022737"/>
    </source>
</evidence>
<dbReference type="Proteomes" id="UP000287651">
    <property type="component" value="Unassembled WGS sequence"/>
</dbReference>
<evidence type="ECO:0000256" key="8">
    <source>
        <dbReference type="ARBA" id="ARBA00023170"/>
    </source>
</evidence>
<dbReference type="PANTHER" id="PTHR47986">
    <property type="entry name" value="OSJNBA0070M12.3 PROTEIN"/>
    <property type="match status" value="1"/>
</dbReference>
<reference evidence="10 11" key="1">
    <citation type="journal article" date="2014" name="Agronomy (Basel)">
        <title>A Draft Genome Sequence for Ensete ventricosum, the Drought-Tolerant Tree Against Hunger.</title>
        <authorList>
            <person name="Harrison J."/>
            <person name="Moore K.A."/>
            <person name="Paszkiewicz K."/>
            <person name="Jones T."/>
            <person name="Grant M."/>
            <person name="Ambacheew D."/>
            <person name="Muzemil S."/>
            <person name="Studholme D.J."/>
        </authorList>
    </citation>
    <scope>NUCLEOTIDE SEQUENCE [LARGE SCALE GENOMIC DNA]</scope>
</reference>
<keyword evidence="4" id="KW-0732">Signal</keyword>
<evidence type="ECO:0000313" key="10">
    <source>
        <dbReference type="EMBL" id="RRT84644.1"/>
    </source>
</evidence>
<evidence type="ECO:0000313" key="11">
    <source>
        <dbReference type="Proteomes" id="UP000287651"/>
    </source>
</evidence>
<dbReference type="AlphaFoldDB" id="A0A427B847"/>
<keyword evidence="5" id="KW-0677">Repeat</keyword>
<evidence type="ECO:0000256" key="6">
    <source>
        <dbReference type="ARBA" id="ARBA00022989"/>
    </source>
</evidence>
<gene>
    <name evidence="10" type="ORF">B296_00011514</name>
</gene>
<evidence type="ECO:0000256" key="1">
    <source>
        <dbReference type="ARBA" id="ARBA00004167"/>
    </source>
</evidence>
<evidence type="ECO:0000256" key="9">
    <source>
        <dbReference type="ARBA" id="ARBA00023180"/>
    </source>
</evidence>